<dbReference type="InterPro" id="IPR005119">
    <property type="entry name" value="LysR_subst-bd"/>
</dbReference>
<dbReference type="InterPro" id="IPR036390">
    <property type="entry name" value="WH_DNA-bd_sf"/>
</dbReference>
<comment type="similarity">
    <text evidence="1">Belongs to the LysR transcriptional regulatory family.</text>
</comment>
<evidence type="ECO:0000256" key="3">
    <source>
        <dbReference type="ARBA" id="ARBA00023125"/>
    </source>
</evidence>
<evidence type="ECO:0000256" key="4">
    <source>
        <dbReference type="ARBA" id="ARBA00023163"/>
    </source>
</evidence>
<dbReference type="EMBL" id="BAAAPL010000002">
    <property type="protein sequence ID" value="GAA1707476.1"/>
    <property type="molecule type" value="Genomic_DNA"/>
</dbReference>
<accession>A0ABN2IMF4</accession>
<proteinExistence type="inferred from homology"/>
<name>A0ABN2IMF4_9MICO</name>
<dbReference type="Pfam" id="PF00126">
    <property type="entry name" value="HTH_1"/>
    <property type="match status" value="1"/>
</dbReference>
<dbReference type="Pfam" id="PF03466">
    <property type="entry name" value="LysR_substrate"/>
    <property type="match status" value="1"/>
</dbReference>
<keyword evidence="3" id="KW-0238">DNA-binding</keyword>
<organism evidence="6 7">
    <name type="scientific">Microbacterium sediminicola</name>
    <dbReference type="NCBI Taxonomy" id="415210"/>
    <lineage>
        <taxon>Bacteria</taxon>
        <taxon>Bacillati</taxon>
        <taxon>Actinomycetota</taxon>
        <taxon>Actinomycetes</taxon>
        <taxon>Micrococcales</taxon>
        <taxon>Microbacteriaceae</taxon>
        <taxon>Microbacterium</taxon>
    </lineage>
</organism>
<dbReference type="PRINTS" id="PR00039">
    <property type="entry name" value="HTHLYSR"/>
</dbReference>
<dbReference type="PANTHER" id="PTHR30346:SF0">
    <property type="entry name" value="HCA OPERON TRANSCRIPTIONAL ACTIVATOR HCAR"/>
    <property type="match status" value="1"/>
</dbReference>
<evidence type="ECO:0000259" key="5">
    <source>
        <dbReference type="PROSITE" id="PS50931"/>
    </source>
</evidence>
<feature type="domain" description="HTH lysR-type" evidence="5">
    <location>
        <begin position="2"/>
        <end position="63"/>
    </location>
</feature>
<comment type="caution">
    <text evidence="6">The sequence shown here is derived from an EMBL/GenBank/DDBJ whole genome shotgun (WGS) entry which is preliminary data.</text>
</comment>
<sequence length="326" mass="34128">MIELEQLRRFVTVLDTRSFTVAAAQLRMSQPALSQSIARLERDLDSVLIHRNKQRPGVGVVPTVAGASLHADAVEVLAAAGRLEARARRVSGGGDRVAVVVGFSPGTPRRLVSAALASTPHTSSSSADSSASAQAAPPAVLAPAAVVDVSATQLVWGHEHEALIDGVADLIIHQYPQGSVIAGCETFGLVRVPRVALLPIDHALANKRSVTLDDLDGEPILDPGLEDAPAGYRELWLALPRPVDAPLGPIVGPANRTVEEMYAFVAAHRGMAITSQSVAEEYARQDVVARVIEDLDPLEVGVVVRADDLRPAVRAVVAGLVGAASA</sequence>
<dbReference type="SUPFAM" id="SSF46785">
    <property type="entry name" value="Winged helix' DNA-binding domain"/>
    <property type="match status" value="1"/>
</dbReference>
<evidence type="ECO:0000313" key="6">
    <source>
        <dbReference type="EMBL" id="GAA1707476.1"/>
    </source>
</evidence>
<keyword evidence="7" id="KW-1185">Reference proteome</keyword>
<reference evidence="6 7" key="1">
    <citation type="journal article" date="2019" name="Int. J. Syst. Evol. Microbiol.">
        <title>The Global Catalogue of Microorganisms (GCM) 10K type strain sequencing project: providing services to taxonomists for standard genome sequencing and annotation.</title>
        <authorList>
            <consortium name="The Broad Institute Genomics Platform"/>
            <consortium name="The Broad Institute Genome Sequencing Center for Infectious Disease"/>
            <person name="Wu L."/>
            <person name="Ma J."/>
        </authorList>
    </citation>
    <scope>NUCLEOTIDE SEQUENCE [LARGE SCALE GENOMIC DNA]</scope>
    <source>
        <strain evidence="6 7">JCM 15577</strain>
    </source>
</reference>
<evidence type="ECO:0000313" key="7">
    <source>
        <dbReference type="Proteomes" id="UP001501690"/>
    </source>
</evidence>
<dbReference type="SUPFAM" id="SSF53850">
    <property type="entry name" value="Periplasmic binding protein-like II"/>
    <property type="match status" value="1"/>
</dbReference>
<protein>
    <submittedName>
        <fullName evidence="6">LysR substrate-binding domain-containing protein</fullName>
    </submittedName>
</protein>
<evidence type="ECO:0000256" key="2">
    <source>
        <dbReference type="ARBA" id="ARBA00023015"/>
    </source>
</evidence>
<dbReference type="RefSeq" id="WP_344073504.1">
    <property type="nucleotide sequence ID" value="NZ_BAAAPL010000002.1"/>
</dbReference>
<evidence type="ECO:0000256" key="1">
    <source>
        <dbReference type="ARBA" id="ARBA00009437"/>
    </source>
</evidence>
<keyword evidence="4" id="KW-0804">Transcription</keyword>
<dbReference type="Proteomes" id="UP001501690">
    <property type="component" value="Unassembled WGS sequence"/>
</dbReference>
<dbReference type="InterPro" id="IPR036388">
    <property type="entry name" value="WH-like_DNA-bd_sf"/>
</dbReference>
<gene>
    <name evidence="6" type="ORF">GCM10009808_26810</name>
</gene>
<dbReference type="Gene3D" id="3.40.190.10">
    <property type="entry name" value="Periplasmic binding protein-like II"/>
    <property type="match status" value="2"/>
</dbReference>
<dbReference type="Gene3D" id="1.10.10.10">
    <property type="entry name" value="Winged helix-like DNA-binding domain superfamily/Winged helix DNA-binding domain"/>
    <property type="match status" value="1"/>
</dbReference>
<keyword evidence="2" id="KW-0805">Transcription regulation</keyword>
<dbReference type="PROSITE" id="PS50931">
    <property type="entry name" value="HTH_LYSR"/>
    <property type="match status" value="1"/>
</dbReference>
<dbReference type="PANTHER" id="PTHR30346">
    <property type="entry name" value="TRANSCRIPTIONAL DUAL REGULATOR HCAR-RELATED"/>
    <property type="match status" value="1"/>
</dbReference>
<dbReference type="InterPro" id="IPR000847">
    <property type="entry name" value="LysR_HTH_N"/>
</dbReference>